<dbReference type="Pfam" id="PF04043">
    <property type="entry name" value="PMEI"/>
    <property type="match status" value="1"/>
</dbReference>
<comment type="similarity">
    <text evidence="3">Belongs to the PMEI family.</text>
</comment>
<evidence type="ECO:0000313" key="6">
    <source>
        <dbReference type="EMBL" id="KAL0323747.1"/>
    </source>
</evidence>
<feature type="chain" id="PRO_5043318438" description="Pectinesterase inhibitor domain-containing protein" evidence="4">
    <location>
        <begin position="20"/>
        <end position="199"/>
    </location>
</feature>
<dbReference type="PANTHER" id="PTHR36710:SF4">
    <property type="entry name" value="PLANT INVERTASE_PECTIN METHYLESTERASE INHIBITOR SUPERFAMILY PROTEIN"/>
    <property type="match status" value="1"/>
</dbReference>
<feature type="domain" description="Pectinesterase inhibitor" evidence="5">
    <location>
        <begin position="33"/>
        <end position="187"/>
    </location>
</feature>
<dbReference type="NCBIfam" id="TIGR01614">
    <property type="entry name" value="PME_inhib"/>
    <property type="match status" value="1"/>
</dbReference>
<dbReference type="InterPro" id="IPR052421">
    <property type="entry name" value="PCW_Enzyme_Inhibitor"/>
</dbReference>
<evidence type="ECO:0000256" key="4">
    <source>
        <dbReference type="SAM" id="SignalP"/>
    </source>
</evidence>
<dbReference type="AlphaFoldDB" id="A0AAW2LWN5"/>
<evidence type="ECO:0000259" key="5">
    <source>
        <dbReference type="SMART" id="SM00856"/>
    </source>
</evidence>
<dbReference type="PANTHER" id="PTHR36710">
    <property type="entry name" value="PECTINESTERASE INHIBITOR-LIKE"/>
    <property type="match status" value="1"/>
</dbReference>
<dbReference type="InterPro" id="IPR035513">
    <property type="entry name" value="Invertase/methylesterase_inhib"/>
</dbReference>
<dbReference type="InterPro" id="IPR006501">
    <property type="entry name" value="Pectinesterase_inhib_dom"/>
</dbReference>
<dbReference type="GO" id="GO:0046910">
    <property type="term" value="F:pectinesterase inhibitor activity"/>
    <property type="evidence" value="ECO:0007669"/>
    <property type="project" value="InterPro"/>
</dbReference>
<proteinExistence type="inferred from homology"/>
<name>A0AAW2LWN5_9LAMI</name>
<sequence>MTVSLLSSFLIFFISLVTSSNKVFTHAKPNATATDELIHGICCQTRNPSLCLQTLTPLKGISLLLKPVAALGTKPMNMAQNQARSTHNKIWALHEKIENSTRNPNLIKQKQKYYKCHVKFSDARRRLTEAKMGMQKGNSTSVRFYISMAVNQAGSCEAEFGNPPRPPSAVANDFGRLGDVCSIILAICDKVEHNYMNMV</sequence>
<reference evidence="6" key="1">
    <citation type="submission" date="2020-06" db="EMBL/GenBank/DDBJ databases">
        <authorList>
            <person name="Li T."/>
            <person name="Hu X."/>
            <person name="Zhang T."/>
            <person name="Song X."/>
            <person name="Zhang H."/>
            <person name="Dai N."/>
            <person name="Sheng W."/>
            <person name="Hou X."/>
            <person name="Wei L."/>
        </authorList>
    </citation>
    <scope>NUCLEOTIDE SEQUENCE</scope>
    <source>
        <strain evidence="6">KEN8</strain>
        <tissue evidence="6">Leaf</tissue>
    </source>
</reference>
<dbReference type="EMBL" id="JACGWM010000015">
    <property type="protein sequence ID" value="KAL0323747.1"/>
    <property type="molecule type" value="Genomic_DNA"/>
</dbReference>
<keyword evidence="1 4" id="KW-0732">Signal</keyword>
<accession>A0AAW2LWN5</accession>
<feature type="signal peptide" evidence="4">
    <location>
        <begin position="1"/>
        <end position="19"/>
    </location>
</feature>
<dbReference type="SUPFAM" id="SSF101148">
    <property type="entry name" value="Plant invertase/pectin methylesterase inhibitor"/>
    <property type="match status" value="1"/>
</dbReference>
<evidence type="ECO:0000256" key="3">
    <source>
        <dbReference type="ARBA" id="ARBA00038471"/>
    </source>
</evidence>
<evidence type="ECO:0000256" key="2">
    <source>
        <dbReference type="ARBA" id="ARBA00023157"/>
    </source>
</evidence>
<dbReference type="Gene3D" id="1.20.140.40">
    <property type="entry name" value="Invertase/pectin methylesterase inhibitor family protein"/>
    <property type="match status" value="1"/>
</dbReference>
<dbReference type="CDD" id="cd15797">
    <property type="entry name" value="PMEI"/>
    <property type="match status" value="1"/>
</dbReference>
<keyword evidence="2" id="KW-1015">Disulfide bond</keyword>
<protein>
    <recommendedName>
        <fullName evidence="5">Pectinesterase inhibitor domain-containing protein</fullName>
    </recommendedName>
</protein>
<dbReference type="SMART" id="SM00856">
    <property type="entry name" value="PMEI"/>
    <property type="match status" value="1"/>
</dbReference>
<evidence type="ECO:0000256" key="1">
    <source>
        <dbReference type="ARBA" id="ARBA00022729"/>
    </source>
</evidence>
<comment type="caution">
    <text evidence="6">The sequence shown here is derived from an EMBL/GenBank/DDBJ whole genome shotgun (WGS) entry which is preliminary data.</text>
</comment>
<gene>
    <name evidence="6" type="ORF">Scaly_2341800</name>
</gene>
<reference evidence="6" key="2">
    <citation type="journal article" date="2024" name="Plant">
        <title>Genomic evolution and insights into agronomic trait innovations of Sesamum species.</title>
        <authorList>
            <person name="Miao H."/>
            <person name="Wang L."/>
            <person name="Qu L."/>
            <person name="Liu H."/>
            <person name="Sun Y."/>
            <person name="Le M."/>
            <person name="Wang Q."/>
            <person name="Wei S."/>
            <person name="Zheng Y."/>
            <person name="Lin W."/>
            <person name="Duan Y."/>
            <person name="Cao H."/>
            <person name="Xiong S."/>
            <person name="Wang X."/>
            <person name="Wei L."/>
            <person name="Li C."/>
            <person name="Ma Q."/>
            <person name="Ju M."/>
            <person name="Zhao R."/>
            <person name="Li G."/>
            <person name="Mu C."/>
            <person name="Tian Q."/>
            <person name="Mei H."/>
            <person name="Zhang T."/>
            <person name="Gao T."/>
            <person name="Zhang H."/>
        </authorList>
    </citation>
    <scope>NUCLEOTIDE SEQUENCE</scope>
    <source>
        <strain evidence="6">KEN8</strain>
    </source>
</reference>
<dbReference type="InterPro" id="IPR034086">
    <property type="entry name" value="PMEI_plant"/>
</dbReference>
<organism evidence="6">
    <name type="scientific">Sesamum calycinum</name>
    <dbReference type="NCBI Taxonomy" id="2727403"/>
    <lineage>
        <taxon>Eukaryota</taxon>
        <taxon>Viridiplantae</taxon>
        <taxon>Streptophyta</taxon>
        <taxon>Embryophyta</taxon>
        <taxon>Tracheophyta</taxon>
        <taxon>Spermatophyta</taxon>
        <taxon>Magnoliopsida</taxon>
        <taxon>eudicotyledons</taxon>
        <taxon>Gunneridae</taxon>
        <taxon>Pentapetalae</taxon>
        <taxon>asterids</taxon>
        <taxon>lamiids</taxon>
        <taxon>Lamiales</taxon>
        <taxon>Pedaliaceae</taxon>
        <taxon>Sesamum</taxon>
    </lineage>
</organism>